<dbReference type="CDD" id="cd05227">
    <property type="entry name" value="AR_SDR_e"/>
    <property type="match status" value="1"/>
</dbReference>
<evidence type="ECO:0000256" key="5">
    <source>
        <dbReference type="ARBA" id="ARBA00039057"/>
    </source>
</evidence>
<organism evidence="10">
    <name type="scientific">Tetraselmis sp. GSL018</name>
    <dbReference type="NCBI Taxonomy" id="582737"/>
    <lineage>
        <taxon>Eukaryota</taxon>
        <taxon>Viridiplantae</taxon>
        <taxon>Chlorophyta</taxon>
        <taxon>core chlorophytes</taxon>
        <taxon>Chlorodendrophyceae</taxon>
        <taxon>Chlorodendrales</taxon>
        <taxon>Chlorodendraceae</taxon>
        <taxon>Tetraselmis</taxon>
    </lineage>
</organism>
<comment type="catalytic activity">
    <reaction evidence="7">
        <text>(2S)-flavan-4-ol + NADP(+) = (2S)-flavanone + NADPH + H(+)</text>
        <dbReference type="Rhea" id="RHEA:11228"/>
        <dbReference type="ChEBI" id="CHEBI:15378"/>
        <dbReference type="ChEBI" id="CHEBI:15605"/>
        <dbReference type="ChEBI" id="CHEBI:15606"/>
        <dbReference type="ChEBI" id="CHEBI:57783"/>
        <dbReference type="ChEBI" id="CHEBI:58349"/>
        <dbReference type="EC" id="1.1.1.234"/>
    </reaction>
</comment>
<dbReference type="EC" id="1.1.1.219" evidence="5"/>
<dbReference type="PANTHER" id="PTHR10366">
    <property type="entry name" value="NAD DEPENDENT EPIMERASE/DEHYDRATASE"/>
    <property type="match status" value="1"/>
</dbReference>
<evidence type="ECO:0000313" key="10">
    <source>
        <dbReference type="EMBL" id="JAC67034.1"/>
    </source>
</evidence>
<dbReference type="FunFam" id="3.40.50.720:FF:000336">
    <property type="entry name" value="Aldehyde reductase"/>
    <property type="match status" value="1"/>
</dbReference>
<evidence type="ECO:0000256" key="4">
    <source>
        <dbReference type="ARBA" id="ARBA00039055"/>
    </source>
</evidence>
<comment type="catalytic activity">
    <reaction evidence="8">
        <text>a (2R,3S,4S)-leucoanthocyanidin + NADP(+) = a (2R,3R)-dihydroflavonol + NADPH + H(+)</text>
        <dbReference type="Rhea" id="RHEA:54444"/>
        <dbReference type="ChEBI" id="CHEBI:15378"/>
        <dbReference type="ChEBI" id="CHEBI:57783"/>
        <dbReference type="ChEBI" id="CHEBI:58349"/>
        <dbReference type="ChEBI" id="CHEBI:138176"/>
        <dbReference type="ChEBI" id="CHEBI:138188"/>
        <dbReference type="EC" id="1.1.1.219"/>
    </reaction>
</comment>
<evidence type="ECO:0000256" key="8">
    <source>
        <dbReference type="ARBA" id="ARBA00049132"/>
    </source>
</evidence>
<dbReference type="EC" id="1.1.1.234" evidence="4"/>
<dbReference type="SUPFAM" id="SSF51735">
    <property type="entry name" value="NAD(P)-binding Rossmann-fold domains"/>
    <property type="match status" value="1"/>
</dbReference>
<keyword evidence="2" id="KW-0284">Flavonoid biosynthesis</keyword>
<sequence>MVETVLITGATGFIALEIAYQLLKQGKYKVKGTVRNLGNKQRNQPLIDLVPDAKLGPPELVAADLLSPVGWEEAVKDVDYVLHTASPFYQSSKEAELVEPAVQGTLNVLRACSAEGSKVKRVIVTSSCASVAYGHKDFSPDHVYTEADWTNPDNVEAYTKSKTLAEKAAWDFVKTNPGHKFELSTVNPSLVLGRCRTSPGTSVDLVAQMMTGKIPALPDINLGVVDVEDVAKAHVRAMECEAAGERFILSAAVLNFRDIADILAEEFRPRGVRVTTARLPRIVGSLLSLFSPQMRSIMRDWGRRFGIDGSKAERVLGFEYTEPRRSIVATGNMLIEAGVVRTK</sequence>
<dbReference type="InterPro" id="IPR050425">
    <property type="entry name" value="NAD(P)_dehydrat-like"/>
</dbReference>
<reference evidence="10" key="1">
    <citation type="submission" date="2014-05" db="EMBL/GenBank/DDBJ databases">
        <title>The transcriptome of the halophilic microalga Tetraselmis sp. GSL018 isolated from the Great Salt Lake, Utah.</title>
        <authorList>
            <person name="Jinkerson R.E."/>
            <person name="D'Adamo S."/>
            <person name="Posewitz M.C."/>
        </authorList>
    </citation>
    <scope>NUCLEOTIDE SEQUENCE</scope>
    <source>
        <strain evidence="10">GSL018</strain>
    </source>
</reference>
<comment type="similarity">
    <text evidence="3">Belongs to the NAD(P)-dependent epimerase/dehydratase family. Dihydroflavonol-4-reductase subfamily.</text>
</comment>
<evidence type="ECO:0000256" key="1">
    <source>
        <dbReference type="ARBA" id="ARBA00023002"/>
    </source>
</evidence>
<name>A0A061R8E1_9CHLO</name>
<evidence type="ECO:0000256" key="7">
    <source>
        <dbReference type="ARBA" id="ARBA00048870"/>
    </source>
</evidence>
<evidence type="ECO:0000256" key="3">
    <source>
        <dbReference type="ARBA" id="ARBA00023445"/>
    </source>
</evidence>
<dbReference type="EMBL" id="GBEZ01019537">
    <property type="protein sequence ID" value="JAC67034.1"/>
    <property type="molecule type" value="Transcribed_RNA"/>
</dbReference>
<dbReference type="AlphaFoldDB" id="A0A061R8E1"/>
<keyword evidence="1" id="KW-0560">Oxidoreductase</keyword>
<dbReference type="GO" id="GO:0047890">
    <property type="term" value="F:flavanone 4-reductase activity"/>
    <property type="evidence" value="ECO:0007669"/>
    <property type="project" value="UniProtKB-EC"/>
</dbReference>
<dbReference type="InterPro" id="IPR036291">
    <property type="entry name" value="NAD(P)-bd_dom_sf"/>
</dbReference>
<protein>
    <recommendedName>
        <fullName evidence="6">Flavanone 4-reductase</fullName>
        <ecNumber evidence="5">1.1.1.219</ecNumber>
        <ecNumber evidence="4">1.1.1.234</ecNumber>
    </recommendedName>
</protein>
<dbReference type="InterPro" id="IPR001509">
    <property type="entry name" value="Epimerase_deHydtase"/>
</dbReference>
<dbReference type="PANTHER" id="PTHR10366:SF564">
    <property type="entry name" value="STEROL-4-ALPHA-CARBOXYLATE 3-DEHYDROGENASE, DECARBOXYLATING"/>
    <property type="match status" value="1"/>
</dbReference>
<evidence type="ECO:0000256" key="6">
    <source>
        <dbReference type="ARBA" id="ARBA00042087"/>
    </source>
</evidence>
<dbReference type="Gene3D" id="3.40.50.720">
    <property type="entry name" value="NAD(P)-binding Rossmann-like Domain"/>
    <property type="match status" value="1"/>
</dbReference>
<evidence type="ECO:0000259" key="9">
    <source>
        <dbReference type="Pfam" id="PF01370"/>
    </source>
</evidence>
<dbReference type="GO" id="GO:0045552">
    <property type="term" value="F:dihydroflavanol 4-reductase activity"/>
    <property type="evidence" value="ECO:0007669"/>
    <property type="project" value="UniProtKB-EC"/>
</dbReference>
<accession>A0A061R8E1</accession>
<feature type="domain" description="NAD-dependent epimerase/dehydratase" evidence="9">
    <location>
        <begin position="5"/>
        <end position="243"/>
    </location>
</feature>
<proteinExistence type="inferred from homology"/>
<dbReference type="Pfam" id="PF01370">
    <property type="entry name" value="Epimerase"/>
    <property type="match status" value="1"/>
</dbReference>
<gene>
    <name evidence="10" type="ORF">TSPGSL018_12177</name>
</gene>
<dbReference type="GO" id="GO:0009813">
    <property type="term" value="P:flavonoid biosynthetic process"/>
    <property type="evidence" value="ECO:0007669"/>
    <property type="project" value="UniProtKB-KW"/>
</dbReference>
<evidence type="ECO:0000256" key="2">
    <source>
        <dbReference type="ARBA" id="ARBA00023241"/>
    </source>
</evidence>